<organism evidence="3 4">
    <name type="scientific">Intoshia linei</name>
    <dbReference type="NCBI Taxonomy" id="1819745"/>
    <lineage>
        <taxon>Eukaryota</taxon>
        <taxon>Metazoa</taxon>
        <taxon>Spiralia</taxon>
        <taxon>Lophotrochozoa</taxon>
        <taxon>Mesozoa</taxon>
        <taxon>Orthonectida</taxon>
        <taxon>Rhopaluridae</taxon>
        <taxon>Intoshia</taxon>
    </lineage>
</organism>
<sequence length="1525" mass="178081">MDENDTFDKNDKYKKKDKNSNNISEFSYAFNPAAIFSCHDFSKLIYPPELKLNKKIEPLPTNKRTKFNMDSMKETIHQTLNNSKLSSRNFKIRDRPNLVYTDKYLDFLPKLKSQYSKFELNQYNDELVEWINQRQDSTDNTQDLLLKQNIHEICLLLEKFVKNQTLYDKLVEISHVLSETNRSLIDKNKNAIFGLIEALVLFSKSEIKNMEILSKNTSMSDLNEQSNFLVPCFCLSNLIILNLFNLKCFEMKNEHVNFSQIFLNVIDFLSLHFTLEKKSGKIEINAKYVEIYESVFIIILKFLKINPNQIMHDELTNKAWYFFANVIFDNIIDTFSFTSLEIMMNLYRKTDDKKNYLKYILNEIKPIFFEKNFCIYAISKDDSISIYSVLIFYCIQATVGFNDGNALEMSKLHYFMVQFESFQQDSLNFEKLQSIVQFFCNNLVDRLKSSNFSVQFINLLIDLSKTLYHVNFPISWKICQVVVDLLLNLLINESESFLLKLTCMEALNLLLPIFFRHKVDNYFIYDNVLLILNTLLQKKSFGYENAIIYYILCQLHNFYLDEFVKSDIDPENIENFKLSIDQKESLITLVCDFSKISSLDFNSPSLNIVDHKSIISNIFFSTHRNYNSENIINCIIRLMSNTNIRLRTMAMKIFSVIIDKYPELINLNLIECALSSKSRDKSVHVRECTVDIIGNLFSKSVLPNAYFNIFQDRITDRAVSVRKKVLSHVKQFCIKNPSSQLLSKIISTLLENFNFDETIQPMILEIIEILWFTLNIDQNLDEMMRIVNQILVFYDKVVDDSANSSFVETFAFIFTEILKKKREIAFKVENNLKSSKWSNKPALFSFWEIFKFLVDEIVVKIFNIPKDNMNFVDMSKLEPNFVNLIRKLPVTFAILNIMSQLMPVWFVEHLDYFQSFMKIRFGDNLGTITVYNVIKIIQNVVPFIEHPNSCFVHHLLHDLVKLSFSRGKCVLISSIECLGQVVRYMSKDYSAIEKIFKKCFNVVVRYSKSDLNGLSDNIKTELMRSVYTLGLLTKHFDLQDISSNVKTSLLKKMVFDNLMLLCSQQNNVDVRKIALYGLGGFVNRYIDHFNLESIRKLYINCLTFHEIDNLNSAKIVKIMEQNSQDVNCAVLDNIKEILIICTSTSEERDKIIPPSIKKNQKIEQKAIICKELESYSSDTYQMVIETIVQTYLSIISKVVITSNDEIRKKCFDIFSNLWISGMVYPSKVLPLFLAMLTDLDENTRTKSTKLVCDAYKKYPNINPSDIASALQISCKLKLLIENNNVPTFVKYCEISRLNLSTLFTIHKSKKSRQVVINLISSTLENTQDVDYKIFVLEIFVYLQISYIEDVVAILFKLDNLSNAPSLTMVDTMGKCYFDDSYDFNTDAIFLKDISGKCKRNINDMITLIQDSQFILIIFLVKQYLLNSFGLNDKKCHQFYDNYRDNTKFPQTNRLEVFASYEQYKSFENITHLIKSKVNQDNKASQTIVDKYIVKFINFVTNFQKNIILPPNDVISYKNFIKPIEM</sequence>
<dbReference type="InterPro" id="IPR024986">
    <property type="entry name" value="Nipped-B_C"/>
</dbReference>
<dbReference type="GO" id="GO:0034087">
    <property type="term" value="P:establishment of mitotic sister chromatid cohesion"/>
    <property type="evidence" value="ECO:0007669"/>
    <property type="project" value="TreeGrafter"/>
</dbReference>
<name>A0A177B8A0_9BILA</name>
<dbReference type="GO" id="GO:0071169">
    <property type="term" value="P:establishment of protein localization to chromatin"/>
    <property type="evidence" value="ECO:0007669"/>
    <property type="project" value="TreeGrafter"/>
</dbReference>
<evidence type="ECO:0000313" key="3">
    <source>
        <dbReference type="EMBL" id="OAF70539.1"/>
    </source>
</evidence>
<feature type="domain" description="Sister chromatid cohesion C-terminal" evidence="2">
    <location>
        <begin position="1186"/>
        <end position="1359"/>
    </location>
</feature>
<dbReference type="EMBL" id="LWCA01000135">
    <property type="protein sequence ID" value="OAF70539.1"/>
    <property type="molecule type" value="Genomic_DNA"/>
</dbReference>
<keyword evidence="1" id="KW-0539">Nucleus</keyword>
<keyword evidence="1" id="KW-0677">Repeat</keyword>
<dbReference type="InterPro" id="IPR011989">
    <property type="entry name" value="ARM-like"/>
</dbReference>
<proteinExistence type="inferred from homology"/>
<dbReference type="InterPro" id="IPR016024">
    <property type="entry name" value="ARM-type_fold"/>
</dbReference>
<dbReference type="SUPFAM" id="SSF48371">
    <property type="entry name" value="ARM repeat"/>
    <property type="match status" value="2"/>
</dbReference>
<dbReference type="GO" id="GO:0003682">
    <property type="term" value="F:chromatin binding"/>
    <property type="evidence" value="ECO:0007669"/>
    <property type="project" value="TreeGrafter"/>
</dbReference>
<evidence type="ECO:0000259" key="2">
    <source>
        <dbReference type="Pfam" id="PF12830"/>
    </source>
</evidence>
<gene>
    <name evidence="3" type="ORF">A3Q56_01709</name>
</gene>
<dbReference type="GO" id="GO:0061775">
    <property type="term" value="F:cohesin loader activity"/>
    <property type="evidence" value="ECO:0007669"/>
    <property type="project" value="InterPro"/>
</dbReference>
<dbReference type="GO" id="GO:1990414">
    <property type="term" value="P:replication-born double-strand break repair via sister chromatid exchange"/>
    <property type="evidence" value="ECO:0007669"/>
    <property type="project" value="TreeGrafter"/>
</dbReference>
<comment type="subcellular location">
    <subcellularLocation>
        <location evidence="1">Nucleus</location>
    </subcellularLocation>
</comment>
<comment type="caution">
    <text evidence="3">The sequence shown here is derived from an EMBL/GenBank/DDBJ whole genome shotgun (WGS) entry which is preliminary data.</text>
</comment>
<keyword evidence="1" id="KW-0131">Cell cycle</keyword>
<comment type="similarity">
    <text evidence="1">Belongs to the SCC2/Nipped-B family.</text>
</comment>
<evidence type="ECO:0000256" key="1">
    <source>
        <dbReference type="RuleBase" id="RU364107"/>
    </source>
</evidence>
<dbReference type="Pfam" id="PF12830">
    <property type="entry name" value="Nipped-B_C"/>
    <property type="match status" value="1"/>
</dbReference>
<dbReference type="Proteomes" id="UP000078046">
    <property type="component" value="Unassembled WGS sequence"/>
</dbReference>
<dbReference type="Gene3D" id="1.25.10.10">
    <property type="entry name" value="Leucine-rich Repeat Variant"/>
    <property type="match status" value="2"/>
</dbReference>
<dbReference type="GO" id="GO:0010468">
    <property type="term" value="P:regulation of gene expression"/>
    <property type="evidence" value="ECO:0007669"/>
    <property type="project" value="InterPro"/>
</dbReference>
<evidence type="ECO:0000313" key="4">
    <source>
        <dbReference type="Proteomes" id="UP000078046"/>
    </source>
</evidence>
<dbReference type="InterPro" id="IPR033031">
    <property type="entry name" value="Scc2/Nipped-B"/>
</dbReference>
<protein>
    <recommendedName>
        <fullName evidence="1">Nipped-B protein</fullName>
    </recommendedName>
</protein>
<dbReference type="GO" id="GO:0090694">
    <property type="term" value="C:Scc2-Scc4 cohesin loading complex"/>
    <property type="evidence" value="ECO:0007669"/>
    <property type="project" value="TreeGrafter"/>
</dbReference>
<dbReference type="OrthoDB" id="418242at2759"/>
<dbReference type="PANTHER" id="PTHR21704:SF18">
    <property type="entry name" value="NIPPED-B-LIKE PROTEIN"/>
    <property type="match status" value="1"/>
</dbReference>
<accession>A0A177B8A0</accession>
<reference evidence="3 4" key="1">
    <citation type="submission" date="2016-04" db="EMBL/GenBank/DDBJ databases">
        <title>The genome of Intoshia linei affirms orthonectids as highly simplified spiralians.</title>
        <authorList>
            <person name="Mikhailov K.V."/>
            <person name="Slusarev G.S."/>
            <person name="Nikitin M.A."/>
            <person name="Logacheva M.D."/>
            <person name="Penin A."/>
            <person name="Aleoshin V."/>
            <person name="Panchin Y.V."/>
        </authorList>
    </citation>
    <scope>NUCLEOTIDE SEQUENCE [LARGE SCALE GENOMIC DNA]</scope>
    <source>
        <strain evidence="3">Intl2013</strain>
        <tissue evidence="3">Whole animal</tissue>
    </source>
</reference>
<dbReference type="PANTHER" id="PTHR21704">
    <property type="entry name" value="NIPPED-B-LIKE PROTEIN DELANGIN SCC2-RELATED"/>
    <property type="match status" value="1"/>
</dbReference>
<keyword evidence="4" id="KW-1185">Reference proteome</keyword>
<dbReference type="GO" id="GO:0140588">
    <property type="term" value="P:chromatin looping"/>
    <property type="evidence" value="ECO:0007669"/>
    <property type="project" value="InterPro"/>
</dbReference>